<keyword evidence="1 5" id="KW-0479">Metal-binding</keyword>
<dbReference type="Pfam" id="PF00642">
    <property type="entry name" value="zf-CCCH"/>
    <property type="match status" value="1"/>
</dbReference>
<dbReference type="SMART" id="SM00356">
    <property type="entry name" value="ZnF_C3H1"/>
    <property type="match status" value="2"/>
</dbReference>
<evidence type="ECO:0000256" key="5">
    <source>
        <dbReference type="PROSITE-ProRule" id="PRU00723"/>
    </source>
</evidence>
<evidence type="ECO:0000256" key="4">
    <source>
        <dbReference type="ARBA" id="ARBA00022833"/>
    </source>
</evidence>
<feature type="region of interest" description="Disordered" evidence="6">
    <location>
        <begin position="1"/>
        <end position="41"/>
    </location>
</feature>
<sequence>MNPRTPSPRKRVFRTAGGRDAAGLPPPPLFQVPEGQSNFDETTLNYNDLRLHRKGPSKPSSRYPKGWNESVESWEERYVRSPTSFPHSPSAFYSPAPSMMTATTAPMTATPTEVDISVYSSTTQNNPYFIPITTLSPDAVPYCQPMSPPPAYLSTLHANSRHGSRASTPTSHHNSTSNYEYNNNSNNSNNSNNANANPPGFSTPRRSPTKQRRAPNSASSVGSAMDDPNRKQRIKTELCMHHRRGNDCPFGEKCTYAHGEEELQLTRLMDMQRAGLIEDAETYRTKPCWTYVATGSCPFGRRCGSIHDPRTTGTVSSWLPHTETQGNSMSTDINVDGLHQKRLHSIQYGNPFGDQFSIELDDFADLYKLICNNTSSNKRRRNNLSEIHKLSMALQMRGEAGWMYKYRPQHFIRGTLCMVLQKRAFRLEKSGTALPIPLNKYKAEHSGHILVRELAFGPDSDPSVRGVALYFNIPKEDVSECTPQQAKRYRWKKSSGARENNRDKLSIFDKQECFVMIRPFEKDPFDLATRILQHRFDTVKAERLSALKQRFAVMKKLTKEKEDLRDTFHIHKKDWIKWSWPVCFGRQNVDEDTCVPSVEAEYIPIVDSGAIMDDDAGSEAIKGSAIQPLWESFVAQVNKFEEQVGEIDDAPRVKKNLFSSLDDLAPRTDGTSRLVIFKRLASGYQVCQNRSLPHIKSATKDAVENQILGRQSERCWKALLLKKHDNEFAKNGNEWEVVQGHFQKSRSNKVLKIIQD</sequence>
<comment type="caution">
    <text evidence="8">The sequence shown here is derived from an EMBL/GenBank/DDBJ whole genome shotgun (WGS) entry which is preliminary data.</text>
</comment>
<feature type="domain" description="C3H1-type" evidence="7">
    <location>
        <begin position="282"/>
        <end position="310"/>
    </location>
</feature>
<dbReference type="Proteomes" id="UP001295423">
    <property type="component" value="Unassembled WGS sequence"/>
</dbReference>
<dbReference type="PANTHER" id="PTHR12547">
    <property type="entry name" value="CCCH ZINC FINGER/TIS11-RELATED"/>
    <property type="match status" value="1"/>
</dbReference>
<dbReference type="PANTHER" id="PTHR12547:SF18">
    <property type="entry name" value="PROTEIN TIS11"/>
    <property type="match status" value="1"/>
</dbReference>
<feature type="region of interest" description="Disordered" evidence="6">
    <location>
        <begin position="153"/>
        <end position="231"/>
    </location>
</feature>
<dbReference type="GO" id="GO:0008270">
    <property type="term" value="F:zinc ion binding"/>
    <property type="evidence" value="ECO:0007669"/>
    <property type="project" value="UniProtKB-KW"/>
</dbReference>
<organism evidence="8 9">
    <name type="scientific">Cylindrotheca closterium</name>
    <dbReference type="NCBI Taxonomy" id="2856"/>
    <lineage>
        <taxon>Eukaryota</taxon>
        <taxon>Sar</taxon>
        <taxon>Stramenopiles</taxon>
        <taxon>Ochrophyta</taxon>
        <taxon>Bacillariophyta</taxon>
        <taxon>Bacillariophyceae</taxon>
        <taxon>Bacillariophycidae</taxon>
        <taxon>Bacillariales</taxon>
        <taxon>Bacillariaceae</taxon>
        <taxon>Cylindrotheca</taxon>
    </lineage>
</organism>
<evidence type="ECO:0000313" key="8">
    <source>
        <dbReference type="EMBL" id="CAJ1942642.1"/>
    </source>
</evidence>
<dbReference type="EMBL" id="CAKOGP040001112">
    <property type="protein sequence ID" value="CAJ1942642.1"/>
    <property type="molecule type" value="Genomic_DNA"/>
</dbReference>
<dbReference type="PROSITE" id="PS50103">
    <property type="entry name" value="ZF_C3H1"/>
    <property type="match status" value="2"/>
</dbReference>
<evidence type="ECO:0000256" key="3">
    <source>
        <dbReference type="ARBA" id="ARBA00022771"/>
    </source>
</evidence>
<evidence type="ECO:0000313" key="9">
    <source>
        <dbReference type="Proteomes" id="UP001295423"/>
    </source>
</evidence>
<evidence type="ECO:0000256" key="2">
    <source>
        <dbReference type="ARBA" id="ARBA00022737"/>
    </source>
</evidence>
<feature type="compositionally biased region" description="Low complexity" evidence="6">
    <location>
        <begin position="167"/>
        <end position="197"/>
    </location>
</feature>
<name>A0AAD2FLS3_9STRA</name>
<gene>
    <name evidence="8" type="ORF">CYCCA115_LOCUS8049</name>
</gene>
<accession>A0AAD2FLS3</accession>
<keyword evidence="9" id="KW-1185">Reference proteome</keyword>
<feature type="zinc finger region" description="C3H1-type" evidence="5">
    <location>
        <begin position="233"/>
        <end position="261"/>
    </location>
</feature>
<feature type="domain" description="C3H1-type" evidence="7">
    <location>
        <begin position="233"/>
        <end position="261"/>
    </location>
</feature>
<dbReference type="InterPro" id="IPR000571">
    <property type="entry name" value="Znf_CCCH"/>
</dbReference>
<feature type="zinc finger region" description="C3H1-type" evidence="5">
    <location>
        <begin position="282"/>
        <end position="310"/>
    </location>
</feature>
<dbReference type="Gene3D" id="4.10.1000.10">
    <property type="entry name" value="Zinc finger, CCCH-type"/>
    <property type="match status" value="1"/>
</dbReference>
<evidence type="ECO:0000256" key="6">
    <source>
        <dbReference type="SAM" id="MobiDB-lite"/>
    </source>
</evidence>
<dbReference type="GO" id="GO:0003729">
    <property type="term" value="F:mRNA binding"/>
    <property type="evidence" value="ECO:0007669"/>
    <property type="project" value="InterPro"/>
</dbReference>
<dbReference type="AlphaFoldDB" id="A0AAD2FLS3"/>
<dbReference type="InterPro" id="IPR045877">
    <property type="entry name" value="ZFP36-like"/>
</dbReference>
<evidence type="ECO:0000256" key="1">
    <source>
        <dbReference type="ARBA" id="ARBA00022723"/>
    </source>
</evidence>
<dbReference type="InterPro" id="IPR036855">
    <property type="entry name" value="Znf_CCCH_sf"/>
</dbReference>
<keyword evidence="3 5" id="KW-0863">Zinc-finger</keyword>
<keyword evidence="4 5" id="KW-0862">Zinc</keyword>
<reference evidence="8" key="1">
    <citation type="submission" date="2023-08" db="EMBL/GenBank/DDBJ databases">
        <authorList>
            <person name="Audoor S."/>
            <person name="Bilcke G."/>
        </authorList>
    </citation>
    <scope>NUCLEOTIDE SEQUENCE</scope>
</reference>
<protein>
    <recommendedName>
        <fullName evidence="7">C3H1-type domain-containing protein</fullName>
    </recommendedName>
</protein>
<evidence type="ECO:0000259" key="7">
    <source>
        <dbReference type="PROSITE" id="PS50103"/>
    </source>
</evidence>
<proteinExistence type="predicted"/>
<keyword evidence="2" id="KW-0677">Repeat</keyword>
<dbReference type="SUPFAM" id="SSF90229">
    <property type="entry name" value="CCCH zinc finger"/>
    <property type="match status" value="2"/>
</dbReference>